<dbReference type="AlphaFoldDB" id="U5QMG4"/>
<dbReference type="RefSeq" id="WP_023175524.1">
    <property type="nucleotide sequence ID" value="NC_022600.1"/>
</dbReference>
<feature type="compositionally biased region" description="Polar residues" evidence="1">
    <location>
        <begin position="66"/>
        <end position="79"/>
    </location>
</feature>
<keyword evidence="2" id="KW-0732">Signal</keyword>
<evidence type="ECO:0000313" key="4">
    <source>
        <dbReference type="Proteomes" id="UP000017396"/>
    </source>
</evidence>
<evidence type="ECO:0000256" key="1">
    <source>
        <dbReference type="SAM" id="MobiDB-lite"/>
    </source>
</evidence>
<feature type="signal peptide" evidence="2">
    <location>
        <begin position="1"/>
        <end position="16"/>
    </location>
</feature>
<evidence type="ECO:0000256" key="2">
    <source>
        <dbReference type="SAM" id="SignalP"/>
    </source>
</evidence>
<sequence length="103" mass="11115">MLKRAAFLLLAVPVQAMNVSMAGHFLNLLNPHEPDISVTEYNCEESVEAAPYQSVRIESNGSVTVTSSRISVDPNIQMSDDSDAQSTDEAPDTDEDAETNSGQ</sequence>
<keyword evidence="4" id="KW-1185">Reference proteome</keyword>
<feature type="region of interest" description="Disordered" evidence="1">
    <location>
        <begin position="66"/>
        <end position="103"/>
    </location>
</feature>
<dbReference type="KEGG" id="glj:GKIL_3946"/>
<evidence type="ECO:0000313" key="3">
    <source>
        <dbReference type="EMBL" id="AGY60192.1"/>
    </source>
</evidence>
<dbReference type="HOGENOM" id="CLU_2259789_0_0_3"/>
<gene>
    <name evidence="3" type="ORF">GKIL_3946</name>
</gene>
<feature type="chain" id="PRO_5004663838" evidence="2">
    <location>
        <begin position="17"/>
        <end position="103"/>
    </location>
</feature>
<organism evidence="3 4">
    <name type="scientific">Gloeobacter kilaueensis (strain ATCC BAA-2537 / CCAP 1431/1 / ULC 316 / JS1)</name>
    <dbReference type="NCBI Taxonomy" id="1183438"/>
    <lineage>
        <taxon>Bacteria</taxon>
        <taxon>Bacillati</taxon>
        <taxon>Cyanobacteriota</taxon>
        <taxon>Cyanophyceae</taxon>
        <taxon>Gloeobacterales</taxon>
        <taxon>Gloeobacteraceae</taxon>
        <taxon>Gloeobacter</taxon>
    </lineage>
</organism>
<name>U5QMG4_GLOK1</name>
<protein>
    <submittedName>
        <fullName evidence="3">Uncharacterized protein</fullName>
    </submittedName>
</protein>
<reference evidence="3 4" key="1">
    <citation type="journal article" date="2013" name="PLoS ONE">
        <title>Cultivation and Complete Genome Sequencing of Gloeobacter kilaueensis sp. nov., from a Lava Cave in Kilauea Caldera, Hawai'i.</title>
        <authorList>
            <person name="Saw J.H."/>
            <person name="Schatz M."/>
            <person name="Brown M.V."/>
            <person name="Kunkel D.D."/>
            <person name="Foster J.S."/>
            <person name="Shick H."/>
            <person name="Christensen S."/>
            <person name="Hou S."/>
            <person name="Wan X."/>
            <person name="Donachie S.P."/>
        </authorList>
    </citation>
    <scope>NUCLEOTIDE SEQUENCE [LARGE SCALE GENOMIC DNA]</scope>
    <source>
        <strain evidence="4">JS</strain>
    </source>
</reference>
<dbReference type="STRING" id="1183438.GKIL_3946"/>
<feature type="compositionally biased region" description="Acidic residues" evidence="1">
    <location>
        <begin position="89"/>
        <end position="103"/>
    </location>
</feature>
<dbReference type="OrthoDB" id="9997038at2"/>
<accession>U5QMG4</accession>
<dbReference type="Proteomes" id="UP000017396">
    <property type="component" value="Chromosome"/>
</dbReference>
<dbReference type="EMBL" id="CP003587">
    <property type="protein sequence ID" value="AGY60192.1"/>
    <property type="molecule type" value="Genomic_DNA"/>
</dbReference>
<proteinExistence type="predicted"/>